<evidence type="ECO:0000256" key="1">
    <source>
        <dbReference type="SAM" id="Phobius"/>
    </source>
</evidence>
<name>A0A9D2GV39_9BACT</name>
<feature type="transmembrane region" description="Helical" evidence="1">
    <location>
        <begin position="12"/>
        <end position="34"/>
    </location>
</feature>
<reference evidence="2" key="2">
    <citation type="submission" date="2021-04" db="EMBL/GenBank/DDBJ databases">
        <authorList>
            <person name="Gilroy R."/>
        </authorList>
    </citation>
    <scope>NUCLEOTIDE SEQUENCE</scope>
    <source>
        <strain evidence="2">ChiW4-1371</strain>
    </source>
</reference>
<dbReference type="EMBL" id="DXAQ01000100">
    <property type="protein sequence ID" value="HIZ89580.1"/>
    <property type="molecule type" value="Genomic_DNA"/>
</dbReference>
<proteinExistence type="predicted"/>
<organism evidence="2 3">
    <name type="scientific">Candidatus Mucispirillum faecigallinarum</name>
    <dbReference type="NCBI Taxonomy" id="2838699"/>
    <lineage>
        <taxon>Bacteria</taxon>
        <taxon>Pseudomonadati</taxon>
        <taxon>Deferribacterota</taxon>
        <taxon>Deferribacteres</taxon>
        <taxon>Deferribacterales</taxon>
        <taxon>Mucispirillaceae</taxon>
        <taxon>Mucispirillum</taxon>
    </lineage>
</organism>
<keyword evidence="1" id="KW-1133">Transmembrane helix</keyword>
<accession>A0A9D2GV39</accession>
<keyword evidence="1" id="KW-0812">Transmembrane</keyword>
<keyword evidence="1" id="KW-0472">Membrane</keyword>
<dbReference type="AlphaFoldDB" id="A0A9D2GV39"/>
<evidence type="ECO:0000313" key="2">
    <source>
        <dbReference type="EMBL" id="HIZ89580.1"/>
    </source>
</evidence>
<protein>
    <submittedName>
        <fullName evidence="2">Uncharacterized protein</fullName>
    </submittedName>
</protein>
<dbReference type="Proteomes" id="UP000824176">
    <property type="component" value="Unassembled WGS sequence"/>
</dbReference>
<gene>
    <name evidence="2" type="ORF">H9804_06520</name>
</gene>
<comment type="caution">
    <text evidence="2">The sequence shown here is derived from an EMBL/GenBank/DDBJ whole genome shotgun (WGS) entry which is preliminary data.</text>
</comment>
<evidence type="ECO:0000313" key="3">
    <source>
        <dbReference type="Proteomes" id="UP000824176"/>
    </source>
</evidence>
<sequence length="324" mass="36610">MDKSKKSSKVKIIVICSIITLVIVIGIITAYFIVSSKYIRIAENTINGLLSSYQQKNHDFSYEPFSCSGLKTITCSSNSLTFHALLINYVIEKPVITVKPSVNEVNISTKGDILFNITSLAGNTIGSFNANINCNDNIRLINERSLMAHNVKCNSLIGKNIKSEQQSVIYMKDEAFAENSNMITLLLKSVENNNEVLNRIMNSGFVLDNAHNKVYSDNLLQDITNIIAAVSNNQNNQYTSDNLINLYSKLKEDYNKAKFMLQMQTNYTEVIDSLISALDGVMYDNNNILEFQVKYNNSEDIENMFNSELFFGPEYYDINITSYK</sequence>
<reference evidence="2" key="1">
    <citation type="journal article" date="2021" name="PeerJ">
        <title>Extensive microbial diversity within the chicken gut microbiome revealed by metagenomics and culture.</title>
        <authorList>
            <person name="Gilroy R."/>
            <person name="Ravi A."/>
            <person name="Getino M."/>
            <person name="Pursley I."/>
            <person name="Horton D.L."/>
            <person name="Alikhan N.F."/>
            <person name="Baker D."/>
            <person name="Gharbi K."/>
            <person name="Hall N."/>
            <person name="Watson M."/>
            <person name="Adriaenssens E.M."/>
            <person name="Foster-Nyarko E."/>
            <person name="Jarju S."/>
            <person name="Secka A."/>
            <person name="Antonio M."/>
            <person name="Oren A."/>
            <person name="Chaudhuri R.R."/>
            <person name="La Ragione R."/>
            <person name="Hildebrand F."/>
            <person name="Pallen M.J."/>
        </authorList>
    </citation>
    <scope>NUCLEOTIDE SEQUENCE</scope>
    <source>
        <strain evidence="2">ChiW4-1371</strain>
    </source>
</reference>